<organism evidence="4 5">
    <name type="scientific">Kitasatospora misakiensis</name>
    <dbReference type="NCBI Taxonomy" id="67330"/>
    <lineage>
        <taxon>Bacteria</taxon>
        <taxon>Bacillati</taxon>
        <taxon>Actinomycetota</taxon>
        <taxon>Actinomycetes</taxon>
        <taxon>Kitasatosporales</taxon>
        <taxon>Streptomycetaceae</taxon>
        <taxon>Kitasatospora</taxon>
    </lineage>
</organism>
<dbReference type="Pfam" id="PF13649">
    <property type="entry name" value="Methyltransf_25"/>
    <property type="match status" value="1"/>
</dbReference>
<dbReference type="Gene3D" id="3.40.50.150">
    <property type="entry name" value="Vaccinia Virus protein VP39"/>
    <property type="match status" value="1"/>
</dbReference>
<dbReference type="SUPFAM" id="SSF53335">
    <property type="entry name" value="S-adenosyl-L-methionine-dependent methyltransferases"/>
    <property type="match status" value="1"/>
</dbReference>
<dbReference type="CDD" id="cd02440">
    <property type="entry name" value="AdoMet_MTases"/>
    <property type="match status" value="1"/>
</dbReference>
<dbReference type="InterPro" id="IPR029063">
    <property type="entry name" value="SAM-dependent_MTases_sf"/>
</dbReference>
<comment type="caution">
    <text evidence="4">The sequence shown here is derived from an EMBL/GenBank/DDBJ whole genome shotgun (WGS) entry which is preliminary data.</text>
</comment>
<protein>
    <submittedName>
        <fullName evidence="4">Class I SAM-dependent methyltransferase</fullName>
    </submittedName>
</protein>
<keyword evidence="5" id="KW-1185">Reference proteome</keyword>
<evidence type="ECO:0000256" key="2">
    <source>
        <dbReference type="ARBA" id="ARBA00022679"/>
    </source>
</evidence>
<keyword evidence="1 4" id="KW-0489">Methyltransferase</keyword>
<sequence length="276" mass="30340">MPPSSPDPIDMTRGQVFGSVAEIYDAARPSYPDTLVSAVLDYAALGDHPALEVGAGTGKATVQFASALSTPLVCVEPDTRMADVLRRNTAPHPHVRIDVSPFEDWNPGDTRFGLVFAATSWHWVDPNRRWDLAHHALAPGGAVALFWNPLGVRDPGLHAALAEVDRRHGLTHTPHAVLASSFGDTPGHWPDMLGHWPAIDRAKDSRFTDLHSLRFREDAHYDTDGYIAYLSSLSMYATLPTAHRTQALTDTATILDTHASHLDVTRIHDLFLTRRL</sequence>
<dbReference type="GO" id="GO:0008168">
    <property type="term" value="F:methyltransferase activity"/>
    <property type="evidence" value="ECO:0007669"/>
    <property type="project" value="UniProtKB-KW"/>
</dbReference>
<dbReference type="GO" id="GO:0032259">
    <property type="term" value="P:methylation"/>
    <property type="evidence" value="ECO:0007669"/>
    <property type="project" value="UniProtKB-KW"/>
</dbReference>
<dbReference type="RefSeq" id="WP_380223438.1">
    <property type="nucleotide sequence ID" value="NZ_JBHSOF010000002.1"/>
</dbReference>
<evidence type="ECO:0000259" key="3">
    <source>
        <dbReference type="Pfam" id="PF13649"/>
    </source>
</evidence>
<dbReference type="PANTHER" id="PTHR44942:SF4">
    <property type="entry name" value="METHYLTRANSFERASE TYPE 11 DOMAIN-CONTAINING PROTEIN"/>
    <property type="match status" value="1"/>
</dbReference>
<feature type="domain" description="Methyltransferase" evidence="3">
    <location>
        <begin position="51"/>
        <end position="141"/>
    </location>
</feature>
<accession>A0ABW0WWD5</accession>
<reference evidence="5" key="1">
    <citation type="journal article" date="2019" name="Int. J. Syst. Evol. Microbiol.">
        <title>The Global Catalogue of Microorganisms (GCM) 10K type strain sequencing project: providing services to taxonomists for standard genome sequencing and annotation.</title>
        <authorList>
            <consortium name="The Broad Institute Genomics Platform"/>
            <consortium name="The Broad Institute Genome Sequencing Center for Infectious Disease"/>
            <person name="Wu L."/>
            <person name="Ma J."/>
        </authorList>
    </citation>
    <scope>NUCLEOTIDE SEQUENCE [LARGE SCALE GENOMIC DNA]</scope>
    <source>
        <strain evidence="5">CGMCC 4.1437</strain>
    </source>
</reference>
<evidence type="ECO:0000313" key="5">
    <source>
        <dbReference type="Proteomes" id="UP001595975"/>
    </source>
</evidence>
<name>A0ABW0WWD5_9ACTN</name>
<dbReference type="InterPro" id="IPR041698">
    <property type="entry name" value="Methyltransf_25"/>
</dbReference>
<gene>
    <name evidence="4" type="ORF">ACFP3U_02495</name>
</gene>
<dbReference type="EMBL" id="JBHSOF010000002">
    <property type="protein sequence ID" value="MFC5661848.1"/>
    <property type="molecule type" value="Genomic_DNA"/>
</dbReference>
<proteinExistence type="predicted"/>
<evidence type="ECO:0000256" key="1">
    <source>
        <dbReference type="ARBA" id="ARBA00022603"/>
    </source>
</evidence>
<evidence type="ECO:0000313" key="4">
    <source>
        <dbReference type="EMBL" id="MFC5661848.1"/>
    </source>
</evidence>
<keyword evidence="2" id="KW-0808">Transferase</keyword>
<dbReference type="PANTHER" id="PTHR44942">
    <property type="entry name" value="METHYLTRANSF_11 DOMAIN-CONTAINING PROTEIN"/>
    <property type="match status" value="1"/>
</dbReference>
<dbReference type="Proteomes" id="UP001595975">
    <property type="component" value="Unassembled WGS sequence"/>
</dbReference>
<dbReference type="InterPro" id="IPR051052">
    <property type="entry name" value="Diverse_substrate_MTase"/>
</dbReference>